<evidence type="ECO:0000313" key="1">
    <source>
        <dbReference type="EMBL" id="KAF3527171.1"/>
    </source>
</evidence>
<sequence>MPLLSDQACRRTSTFRTCPKYAPWSRGLQHRLASTAHMVSTLSSSGNLLSSVLVSTNHFQTLSIGPLIVGSYFDFSMFLRTSVQGLK</sequence>
<proteinExistence type="predicted"/>
<comment type="caution">
    <text evidence="1">The sequence shown here is derived from an EMBL/GenBank/DDBJ whole genome shotgun (WGS) entry which is preliminary data.</text>
</comment>
<accession>A0A8S9Q569</accession>
<evidence type="ECO:0000313" key="2">
    <source>
        <dbReference type="Proteomes" id="UP000712600"/>
    </source>
</evidence>
<protein>
    <submittedName>
        <fullName evidence="1">Uncharacterized protein</fullName>
    </submittedName>
</protein>
<dbReference type="AlphaFoldDB" id="A0A8S9Q569"/>
<gene>
    <name evidence="1" type="ORF">F2Q69_00049330</name>
</gene>
<dbReference type="EMBL" id="QGKX02001347">
    <property type="protein sequence ID" value="KAF3527171.1"/>
    <property type="molecule type" value="Genomic_DNA"/>
</dbReference>
<dbReference type="Proteomes" id="UP000712600">
    <property type="component" value="Unassembled WGS sequence"/>
</dbReference>
<name>A0A8S9Q569_BRACR</name>
<organism evidence="1 2">
    <name type="scientific">Brassica cretica</name>
    <name type="common">Mustard</name>
    <dbReference type="NCBI Taxonomy" id="69181"/>
    <lineage>
        <taxon>Eukaryota</taxon>
        <taxon>Viridiplantae</taxon>
        <taxon>Streptophyta</taxon>
        <taxon>Embryophyta</taxon>
        <taxon>Tracheophyta</taxon>
        <taxon>Spermatophyta</taxon>
        <taxon>Magnoliopsida</taxon>
        <taxon>eudicotyledons</taxon>
        <taxon>Gunneridae</taxon>
        <taxon>Pentapetalae</taxon>
        <taxon>rosids</taxon>
        <taxon>malvids</taxon>
        <taxon>Brassicales</taxon>
        <taxon>Brassicaceae</taxon>
        <taxon>Brassiceae</taxon>
        <taxon>Brassica</taxon>
    </lineage>
</organism>
<reference evidence="1" key="1">
    <citation type="submission" date="2019-12" db="EMBL/GenBank/DDBJ databases">
        <title>Genome sequencing and annotation of Brassica cretica.</title>
        <authorList>
            <person name="Studholme D.J."/>
            <person name="Sarris P."/>
        </authorList>
    </citation>
    <scope>NUCLEOTIDE SEQUENCE</scope>
    <source>
        <strain evidence="1">PFS-109/04</strain>
        <tissue evidence="1">Leaf</tissue>
    </source>
</reference>